<dbReference type="PANTHER" id="PTHR30435">
    <property type="entry name" value="FLAGELLAR PROTEIN"/>
    <property type="match status" value="1"/>
</dbReference>
<evidence type="ECO:0000259" key="8">
    <source>
        <dbReference type="Pfam" id="PF00460"/>
    </source>
</evidence>
<proteinExistence type="inferred from homology"/>
<dbReference type="PROSITE" id="PS00588">
    <property type="entry name" value="FLAGELLA_BB_ROD"/>
    <property type="match status" value="1"/>
</dbReference>
<evidence type="ECO:0000256" key="1">
    <source>
        <dbReference type="ARBA" id="ARBA00004117"/>
    </source>
</evidence>
<comment type="caution">
    <text evidence="9">The sequence shown here is derived from an EMBL/GenBank/DDBJ whole genome shotgun (WGS) entry which is preliminary data.</text>
</comment>
<feature type="domain" description="Flagellar basal body rod protein N-terminal" evidence="8">
    <location>
        <begin position="10"/>
        <end position="39"/>
    </location>
</feature>
<sequence>MFDKLDDAFQFHSQALQLRQQRQTVLANNIANADTPNFKAQDFDFSRQLASAVGRPGASGAGAQVRMATTAEGHLSRSPQGGANYNLDLAYRVPAQPSLDGNTVEMDRERAEFMDNSVRYQASLVMIKGYLQGLKSALQPE</sequence>
<comment type="similarity">
    <text evidence="2 6">Belongs to the flagella basal body rod proteins family.</text>
</comment>
<reference evidence="9 10" key="1">
    <citation type="submission" date="2019-04" db="EMBL/GenBank/DDBJ databases">
        <title>Taxonomy of novel Haliea sp. from mangrove soil of West Coast of India.</title>
        <authorList>
            <person name="Verma A."/>
            <person name="Kumar P."/>
            <person name="Krishnamurthi S."/>
        </authorList>
    </citation>
    <scope>NUCLEOTIDE SEQUENCE [LARGE SCALE GENOMIC DNA]</scope>
    <source>
        <strain evidence="9 10">SAOS-164</strain>
    </source>
</reference>
<evidence type="ECO:0000313" key="10">
    <source>
        <dbReference type="Proteomes" id="UP000298050"/>
    </source>
</evidence>
<dbReference type="Proteomes" id="UP000298050">
    <property type="component" value="Unassembled WGS sequence"/>
</dbReference>
<keyword evidence="9" id="KW-0969">Cilium</keyword>
<dbReference type="InterPro" id="IPR006300">
    <property type="entry name" value="FlgB"/>
</dbReference>
<dbReference type="OrthoDB" id="9788334at2"/>
<comment type="function">
    <text evidence="5 6">Structural component of flagellum, the bacterial motility apparatus. Part of the rod structure of flagellar basal body.</text>
</comment>
<comment type="subunit">
    <text evidence="6">The basal body constitutes a major portion of the flagellar organelle and consists of a number of rings mounted on a central rod.</text>
</comment>
<dbReference type="AlphaFoldDB" id="A0A4Z0M0D8"/>
<keyword evidence="9" id="KW-0282">Flagellum</keyword>
<keyword evidence="9" id="KW-0966">Cell projection</keyword>
<keyword evidence="4 6" id="KW-0975">Bacterial flagellum</keyword>
<evidence type="ECO:0000256" key="7">
    <source>
        <dbReference type="SAM" id="MobiDB-lite"/>
    </source>
</evidence>
<feature type="region of interest" description="Disordered" evidence="7">
    <location>
        <begin position="56"/>
        <end position="80"/>
    </location>
</feature>
<dbReference type="PIRSF" id="PIRSF002889">
    <property type="entry name" value="Rod_FlgB"/>
    <property type="match status" value="1"/>
</dbReference>
<evidence type="ECO:0000256" key="2">
    <source>
        <dbReference type="ARBA" id="ARBA00009677"/>
    </source>
</evidence>
<dbReference type="RefSeq" id="WP_135444442.1">
    <property type="nucleotide sequence ID" value="NZ_SRLE01000008.1"/>
</dbReference>
<dbReference type="EMBL" id="SRLE01000008">
    <property type="protein sequence ID" value="TGD73133.1"/>
    <property type="molecule type" value="Genomic_DNA"/>
</dbReference>
<dbReference type="GO" id="GO:0030694">
    <property type="term" value="C:bacterial-type flagellum basal body, rod"/>
    <property type="evidence" value="ECO:0007669"/>
    <property type="project" value="InterPro"/>
</dbReference>
<evidence type="ECO:0000313" key="9">
    <source>
        <dbReference type="EMBL" id="TGD73133.1"/>
    </source>
</evidence>
<accession>A0A4Z0M0D8</accession>
<protein>
    <recommendedName>
        <fullName evidence="3 6">Flagellar basal body rod protein FlgB</fullName>
    </recommendedName>
</protein>
<organism evidence="9 10">
    <name type="scientific">Mangrovimicrobium sediminis</name>
    <dbReference type="NCBI Taxonomy" id="2562682"/>
    <lineage>
        <taxon>Bacteria</taxon>
        <taxon>Pseudomonadati</taxon>
        <taxon>Pseudomonadota</taxon>
        <taxon>Gammaproteobacteria</taxon>
        <taxon>Cellvibrionales</taxon>
        <taxon>Halieaceae</taxon>
        <taxon>Mangrovimicrobium</taxon>
    </lineage>
</organism>
<dbReference type="NCBIfam" id="TIGR01396">
    <property type="entry name" value="FlgB"/>
    <property type="match status" value="1"/>
</dbReference>
<dbReference type="PANTHER" id="PTHR30435:SF12">
    <property type="entry name" value="FLAGELLAR BASAL BODY ROD PROTEIN FLGB"/>
    <property type="match status" value="1"/>
</dbReference>
<evidence type="ECO:0000256" key="4">
    <source>
        <dbReference type="ARBA" id="ARBA00023143"/>
    </source>
</evidence>
<dbReference type="InterPro" id="IPR001444">
    <property type="entry name" value="Flag_bb_rod_N"/>
</dbReference>
<evidence type="ECO:0000256" key="3">
    <source>
        <dbReference type="ARBA" id="ARBA00014376"/>
    </source>
</evidence>
<evidence type="ECO:0000256" key="6">
    <source>
        <dbReference type="PIRNR" id="PIRNR002889"/>
    </source>
</evidence>
<comment type="subcellular location">
    <subcellularLocation>
        <location evidence="1 6">Bacterial flagellum basal body</location>
    </subcellularLocation>
</comment>
<gene>
    <name evidence="9" type="primary">flgB</name>
    <name evidence="9" type="ORF">E4634_12705</name>
</gene>
<keyword evidence="10" id="KW-1185">Reference proteome</keyword>
<dbReference type="Pfam" id="PF00460">
    <property type="entry name" value="Flg_bb_rod"/>
    <property type="match status" value="1"/>
</dbReference>
<dbReference type="InterPro" id="IPR019776">
    <property type="entry name" value="Flagellar_basal_body_rod_CS"/>
</dbReference>
<dbReference type="GO" id="GO:0071978">
    <property type="term" value="P:bacterial-type flagellum-dependent swarming motility"/>
    <property type="evidence" value="ECO:0007669"/>
    <property type="project" value="TreeGrafter"/>
</dbReference>
<evidence type="ECO:0000256" key="5">
    <source>
        <dbReference type="ARBA" id="ARBA00024934"/>
    </source>
</evidence>
<name>A0A4Z0M0D8_9GAMM</name>